<evidence type="ECO:0000313" key="1">
    <source>
        <dbReference type="EMBL" id="QSX34465.1"/>
    </source>
</evidence>
<dbReference type="Proteomes" id="UP000662770">
    <property type="component" value="Chromosome"/>
</dbReference>
<organism evidence="1 2">
    <name type="scientific">Shewanella avicenniae</name>
    <dbReference type="NCBI Taxonomy" id="2814294"/>
    <lineage>
        <taxon>Bacteria</taxon>
        <taxon>Pseudomonadati</taxon>
        <taxon>Pseudomonadota</taxon>
        <taxon>Gammaproteobacteria</taxon>
        <taxon>Alteromonadales</taxon>
        <taxon>Shewanellaceae</taxon>
        <taxon>Shewanella</taxon>
    </lineage>
</organism>
<name>A0ABX7QTZ8_9GAMM</name>
<keyword evidence="2" id="KW-1185">Reference proteome</keyword>
<gene>
    <name evidence="1" type="ORF">JYB87_04235</name>
</gene>
<sequence length="96" mass="11163">MYIDNNTLTGYLGEHPNLTLSCSADVDERYTFLFLRLMRELKRFSQADVQIHVFYIDIDKRTGVPTPQVEVIGQAPSEFELLCDRYELLYKLALIS</sequence>
<protein>
    <submittedName>
        <fullName evidence="1">Uncharacterized protein</fullName>
    </submittedName>
</protein>
<evidence type="ECO:0000313" key="2">
    <source>
        <dbReference type="Proteomes" id="UP000662770"/>
    </source>
</evidence>
<dbReference type="RefSeq" id="WP_207355667.1">
    <property type="nucleotide sequence ID" value="NZ_CP071503.1"/>
</dbReference>
<dbReference type="EMBL" id="CP071503">
    <property type="protein sequence ID" value="QSX34465.1"/>
    <property type="molecule type" value="Genomic_DNA"/>
</dbReference>
<proteinExistence type="predicted"/>
<accession>A0ABX7QTZ8</accession>
<reference evidence="1 2" key="1">
    <citation type="submission" date="2021-03" db="EMBL/GenBank/DDBJ databases">
        <title>Novel species identification of genus Shewanella.</title>
        <authorList>
            <person name="Liu G."/>
            <person name="Zhang Q."/>
        </authorList>
    </citation>
    <scope>NUCLEOTIDE SEQUENCE [LARGE SCALE GENOMIC DNA]</scope>
    <source>
        <strain evidence="1 2">FJAT-51800</strain>
    </source>
</reference>